<gene>
    <name evidence="5" type="primary">garK</name>
    <name evidence="5" type="ORF">Bravens_02046</name>
</gene>
<evidence type="ECO:0000256" key="4">
    <source>
        <dbReference type="PIRNR" id="PIRNR006078"/>
    </source>
</evidence>
<accession>A0A150H517</accession>
<proteinExistence type="inferred from homology"/>
<comment type="caution">
    <text evidence="5">The sequence shown here is derived from an EMBL/GenBank/DDBJ whole genome shotgun (WGS) entry which is preliminary data.</text>
</comment>
<evidence type="ECO:0000313" key="5">
    <source>
        <dbReference type="EMBL" id="KXZ57216.1"/>
    </source>
</evidence>
<dbReference type="RefSeq" id="WP_062023148.1">
    <property type="nucleotide sequence ID" value="NZ_LQQC01000013.1"/>
</dbReference>
<dbReference type="PATRIC" id="fig|479117.4.peg.2031"/>
<name>A0A150H517_9MICO</name>
<dbReference type="GO" id="GO:0031388">
    <property type="term" value="P:organic acid phosphorylation"/>
    <property type="evidence" value="ECO:0007669"/>
    <property type="project" value="UniProtKB-UniRule"/>
</dbReference>
<evidence type="ECO:0000256" key="2">
    <source>
        <dbReference type="ARBA" id="ARBA00022679"/>
    </source>
</evidence>
<keyword evidence="3 4" id="KW-0418">Kinase</keyword>
<dbReference type="Gene3D" id="3.90.1510.10">
    <property type="entry name" value="Glycerate kinase, domain 2"/>
    <property type="match status" value="1"/>
</dbReference>
<dbReference type="PANTHER" id="PTHR21599:SF0">
    <property type="entry name" value="GLYCERATE KINASE"/>
    <property type="match status" value="1"/>
</dbReference>
<keyword evidence="2 4" id="KW-0808">Transferase</keyword>
<dbReference type="NCBIfam" id="TIGR00045">
    <property type="entry name" value="glycerate kinase"/>
    <property type="match status" value="1"/>
</dbReference>
<dbReference type="Gene3D" id="3.40.50.10350">
    <property type="entry name" value="Glycerate kinase, domain 1"/>
    <property type="match status" value="1"/>
</dbReference>
<dbReference type="InterPro" id="IPR004381">
    <property type="entry name" value="Glycerate_kinase"/>
</dbReference>
<dbReference type="EC" id="2.7.1.165" evidence="5"/>
<protein>
    <submittedName>
        <fullName evidence="5">Glycerate 2-kinase</fullName>
        <ecNumber evidence="5">2.7.1.165</ecNumber>
    </submittedName>
</protein>
<dbReference type="Pfam" id="PF02595">
    <property type="entry name" value="Gly_kinase"/>
    <property type="match status" value="1"/>
</dbReference>
<dbReference type="GO" id="GO:0043798">
    <property type="term" value="F:glycerate 2-kinase activity"/>
    <property type="evidence" value="ECO:0007669"/>
    <property type="project" value="UniProtKB-EC"/>
</dbReference>
<reference evidence="5 6" key="1">
    <citation type="submission" date="2016-01" db="EMBL/GenBank/DDBJ databases">
        <title>Use of Whole Genome Sequencing to ascertain that Brevibacterium massiliense (Roux, Raoult 2009) is a later heterotypic synonym of Brevibacterium ravenspurgense (Mages 2008).</title>
        <authorList>
            <person name="Bernier A.-M."/>
            <person name="Burdz T."/>
            <person name="Huynh C."/>
            <person name="Pachecho A.L."/>
            <person name="Wiebe D."/>
            <person name="Bonner C."/>
            <person name="Bernard K."/>
        </authorList>
    </citation>
    <scope>NUCLEOTIDE SEQUENCE [LARGE SCALE GENOMIC DNA]</scope>
    <source>
        <strain evidence="5 6">CCUG56047</strain>
    </source>
</reference>
<dbReference type="PANTHER" id="PTHR21599">
    <property type="entry name" value="GLYCERATE KINASE"/>
    <property type="match status" value="1"/>
</dbReference>
<dbReference type="GO" id="GO:0008887">
    <property type="term" value="F:glycerate kinase activity"/>
    <property type="evidence" value="ECO:0007669"/>
    <property type="project" value="UniProtKB-UniRule"/>
</dbReference>
<dbReference type="AlphaFoldDB" id="A0A150H517"/>
<evidence type="ECO:0000256" key="3">
    <source>
        <dbReference type="ARBA" id="ARBA00022777"/>
    </source>
</evidence>
<dbReference type="EMBL" id="LQQC01000013">
    <property type="protein sequence ID" value="KXZ57216.1"/>
    <property type="molecule type" value="Genomic_DNA"/>
</dbReference>
<dbReference type="PIRSF" id="PIRSF006078">
    <property type="entry name" value="GlxK"/>
    <property type="match status" value="1"/>
</dbReference>
<dbReference type="InterPro" id="IPR018197">
    <property type="entry name" value="Glycerate_kinase_RE-like"/>
</dbReference>
<dbReference type="Proteomes" id="UP000243589">
    <property type="component" value="Unassembled WGS sequence"/>
</dbReference>
<dbReference type="SUPFAM" id="SSF110738">
    <property type="entry name" value="Glycerate kinase I"/>
    <property type="match status" value="1"/>
</dbReference>
<sequence length="370" mass="37144">MRALIAVDKFKGTLTAAQVTDHLRPALEGAGIRVDATPLADGGPLFPARSSAGGFSLHEAPVTGPLGGTVTARWALRGEQAIIEMAEASGLALLQRQGGSVDPASARAATSVGTGELIAHAVKAGARSIVLGLGGSATTDGGLGMLMGLGAVVFDAHGQRVDDPRGALGRATEVDMSGPLQLLDGIELTVACDVDNPLTGERGAAAVFGPQKGADEQTVEELDVQLAEFARLLKAQDTAGLAGAGAAGGMGFAALVLGAHMESGADLVLDLTGFDKALAEADVVITGEGRFDVQTLSGKGPAVVIDRAHRADLPVFVVCGSADPDVPREGLAGLFQLTDKAPVEQAMSDPGPVLTAVAGDLAAAVLSCLR</sequence>
<organism evidence="5 6">
    <name type="scientific">Brevibacterium ravenspurgense</name>
    <dbReference type="NCBI Taxonomy" id="479117"/>
    <lineage>
        <taxon>Bacteria</taxon>
        <taxon>Bacillati</taxon>
        <taxon>Actinomycetota</taxon>
        <taxon>Actinomycetes</taxon>
        <taxon>Micrococcales</taxon>
        <taxon>Brevibacteriaceae</taxon>
        <taxon>Brevibacterium</taxon>
    </lineage>
</organism>
<evidence type="ECO:0000313" key="6">
    <source>
        <dbReference type="Proteomes" id="UP000243589"/>
    </source>
</evidence>
<comment type="similarity">
    <text evidence="1 4">Belongs to the glycerate kinase type-1 family.</text>
</comment>
<dbReference type="InterPro" id="IPR018193">
    <property type="entry name" value="Glyc_kinase_flavodox-like_fold"/>
</dbReference>
<dbReference type="InterPro" id="IPR036129">
    <property type="entry name" value="Glycerate_kinase_sf"/>
</dbReference>
<evidence type="ECO:0000256" key="1">
    <source>
        <dbReference type="ARBA" id="ARBA00006284"/>
    </source>
</evidence>
<keyword evidence="6" id="KW-1185">Reference proteome</keyword>